<name>A0A5N6RZN9_9BIFI</name>
<dbReference type="RefSeq" id="WP_152581234.1">
    <property type="nucleotide sequence ID" value="NZ_QDAG01000008.1"/>
</dbReference>
<dbReference type="Gene3D" id="3.40.50.360">
    <property type="match status" value="1"/>
</dbReference>
<proteinExistence type="predicted"/>
<evidence type="ECO:0000313" key="3">
    <source>
        <dbReference type="EMBL" id="KAE8127472.1"/>
    </source>
</evidence>
<keyword evidence="4" id="KW-1185">Reference proteome</keyword>
<evidence type="ECO:0000259" key="2">
    <source>
        <dbReference type="Pfam" id="PF02525"/>
    </source>
</evidence>
<comment type="caution">
    <text evidence="3">The sequence shown here is derived from an EMBL/GenBank/DDBJ whole genome shotgun (WGS) entry which is preliminary data.</text>
</comment>
<feature type="domain" description="Flavodoxin-like fold" evidence="2">
    <location>
        <begin position="1"/>
        <end position="170"/>
    </location>
</feature>
<dbReference type="GO" id="GO:0010181">
    <property type="term" value="F:FMN binding"/>
    <property type="evidence" value="ECO:0007669"/>
    <property type="project" value="TreeGrafter"/>
</dbReference>
<dbReference type="AlphaFoldDB" id="A0A5N6RZN9"/>
<gene>
    <name evidence="3" type="ORF">DDE84_08305</name>
</gene>
<dbReference type="GeneID" id="78127680"/>
<evidence type="ECO:0000313" key="4">
    <source>
        <dbReference type="Proteomes" id="UP000325415"/>
    </source>
</evidence>
<dbReference type="EMBL" id="QDAG01000008">
    <property type="protein sequence ID" value="KAE8127472.1"/>
    <property type="molecule type" value="Genomic_DNA"/>
</dbReference>
<organism evidence="3 4">
    <name type="scientific">Bifidobacterium tibiigranuli</name>
    <dbReference type="NCBI Taxonomy" id="2172043"/>
    <lineage>
        <taxon>Bacteria</taxon>
        <taxon>Bacillati</taxon>
        <taxon>Actinomycetota</taxon>
        <taxon>Actinomycetes</taxon>
        <taxon>Bifidobacteriales</taxon>
        <taxon>Bifidobacteriaceae</taxon>
        <taxon>Bifidobacterium</taxon>
    </lineage>
</organism>
<keyword evidence="1" id="KW-0560">Oxidoreductase</keyword>
<dbReference type="GO" id="GO:0009055">
    <property type="term" value="F:electron transfer activity"/>
    <property type="evidence" value="ECO:0007669"/>
    <property type="project" value="TreeGrafter"/>
</dbReference>
<dbReference type="OrthoDB" id="9798454at2"/>
<dbReference type="Proteomes" id="UP000325415">
    <property type="component" value="Unassembled WGS sequence"/>
</dbReference>
<sequence>MTALVVAGHPDLGESVINRHWVEASRRHSELCDAHVLAEAYPDGQIDAERERRLVDSHDALILQFPLYWFNCPPLMKQWLDDVLTHGWACGVGGNALRNKPVALAVSADIAQPDYSAEGRYRYTLKELLTPFETTFDYCHADYRPFFALYGTAHAPSEEHISQNAEAYVQFVRDLQSR</sequence>
<dbReference type="SUPFAM" id="SSF52218">
    <property type="entry name" value="Flavoproteins"/>
    <property type="match status" value="1"/>
</dbReference>
<dbReference type="Pfam" id="PF02525">
    <property type="entry name" value="Flavodoxin_2"/>
    <property type="match status" value="1"/>
</dbReference>
<dbReference type="InterPro" id="IPR029039">
    <property type="entry name" value="Flavoprotein-like_sf"/>
</dbReference>
<dbReference type="InterPro" id="IPR003680">
    <property type="entry name" value="Flavodoxin_fold"/>
</dbReference>
<dbReference type="PANTHER" id="PTHR47307:SF1">
    <property type="entry name" value="GLUTATHIONE-REGULATED POTASSIUM-EFFLUX SYSTEM ANCILLARY PROTEIN KEFG"/>
    <property type="match status" value="1"/>
</dbReference>
<reference evidence="3 4" key="1">
    <citation type="submission" date="2018-04" db="EMBL/GenBank/DDBJ databases">
        <authorList>
            <person name="Eckel V.P."/>
            <person name="Vogel R.F."/>
        </authorList>
    </citation>
    <scope>NUCLEOTIDE SEQUENCE [LARGE SCALE GENOMIC DNA]</scope>
    <source>
        <strain evidence="4">TMW 2.1764</strain>
    </source>
</reference>
<evidence type="ECO:0000256" key="1">
    <source>
        <dbReference type="ARBA" id="ARBA00023002"/>
    </source>
</evidence>
<dbReference type="PANTHER" id="PTHR47307">
    <property type="entry name" value="GLUTATHIONE-REGULATED POTASSIUM-EFFLUX SYSTEM ANCILLARY PROTEIN KEFG"/>
    <property type="match status" value="1"/>
</dbReference>
<dbReference type="GO" id="GO:0003955">
    <property type="term" value="F:NAD(P)H dehydrogenase (quinone) activity"/>
    <property type="evidence" value="ECO:0007669"/>
    <property type="project" value="TreeGrafter"/>
</dbReference>
<dbReference type="InterPro" id="IPR046980">
    <property type="entry name" value="KefG/KefF"/>
</dbReference>
<protein>
    <submittedName>
        <fullName evidence="3">Flavodoxin family protein</fullName>
    </submittedName>
</protein>
<accession>A0A5N6RZN9</accession>